<reference evidence="1" key="1">
    <citation type="submission" date="2020-05" db="EMBL/GenBank/DDBJ databases">
        <title>Phylogenomic resolution of chytrid fungi.</title>
        <authorList>
            <person name="Stajich J.E."/>
            <person name="Amses K."/>
            <person name="Simmons R."/>
            <person name="Seto K."/>
            <person name="Myers J."/>
            <person name="Bonds A."/>
            <person name="Quandt C.A."/>
            <person name="Barry K."/>
            <person name="Liu P."/>
            <person name="Grigoriev I."/>
            <person name="Longcore J.E."/>
            <person name="James T.Y."/>
        </authorList>
    </citation>
    <scope>NUCLEOTIDE SEQUENCE</scope>
    <source>
        <strain evidence="1">JEL0513</strain>
    </source>
</reference>
<name>A0AAD5ST66_9FUNG</name>
<feature type="non-terminal residue" evidence="1">
    <location>
        <position position="69"/>
    </location>
</feature>
<gene>
    <name evidence="1" type="ORF">HK100_005909</name>
</gene>
<keyword evidence="2" id="KW-1185">Reference proteome</keyword>
<sequence>MQKYQLVTKTKNDIFYVTLKCIKTFGFELPRGITYQELNNLMESFVGGLIDDGSDSIVIASTVCRVPIG</sequence>
<evidence type="ECO:0000313" key="2">
    <source>
        <dbReference type="Proteomes" id="UP001211907"/>
    </source>
</evidence>
<organism evidence="1 2">
    <name type="scientific">Physocladia obscura</name>
    <dbReference type="NCBI Taxonomy" id="109957"/>
    <lineage>
        <taxon>Eukaryota</taxon>
        <taxon>Fungi</taxon>
        <taxon>Fungi incertae sedis</taxon>
        <taxon>Chytridiomycota</taxon>
        <taxon>Chytridiomycota incertae sedis</taxon>
        <taxon>Chytridiomycetes</taxon>
        <taxon>Chytridiales</taxon>
        <taxon>Chytriomycetaceae</taxon>
        <taxon>Physocladia</taxon>
    </lineage>
</organism>
<dbReference type="AlphaFoldDB" id="A0AAD5ST66"/>
<accession>A0AAD5ST66</accession>
<dbReference type="Proteomes" id="UP001211907">
    <property type="component" value="Unassembled WGS sequence"/>
</dbReference>
<evidence type="ECO:0000313" key="1">
    <source>
        <dbReference type="EMBL" id="KAJ3095128.1"/>
    </source>
</evidence>
<dbReference type="EMBL" id="JADGJH010002747">
    <property type="protein sequence ID" value="KAJ3095128.1"/>
    <property type="molecule type" value="Genomic_DNA"/>
</dbReference>
<protein>
    <submittedName>
        <fullName evidence="1">Uncharacterized protein</fullName>
    </submittedName>
</protein>
<proteinExistence type="predicted"/>
<comment type="caution">
    <text evidence="1">The sequence shown here is derived from an EMBL/GenBank/DDBJ whole genome shotgun (WGS) entry which is preliminary data.</text>
</comment>